<comment type="caution">
    <text evidence="1">The sequence shown here is derived from an EMBL/GenBank/DDBJ whole genome shotgun (WGS) entry which is preliminary data.</text>
</comment>
<keyword evidence="2" id="KW-1185">Reference proteome</keyword>
<proteinExistence type="predicted"/>
<accession>A0A917MRM7</accession>
<dbReference type="RefSeq" id="WP_188950464.1">
    <property type="nucleotide sequence ID" value="NZ_BMIB01000001.1"/>
</dbReference>
<dbReference type="EMBL" id="BMIB01000001">
    <property type="protein sequence ID" value="GGH59185.1"/>
    <property type="molecule type" value="Genomic_DNA"/>
</dbReference>
<dbReference type="AlphaFoldDB" id="A0A917MRM7"/>
<name>A0A917MRM7_9BACT</name>
<evidence type="ECO:0000313" key="1">
    <source>
        <dbReference type="EMBL" id="GGH59185.1"/>
    </source>
</evidence>
<sequence length="252" mass="27204">MPTTIKLIKNLTTKKEAPPAELTKFDIQAGFADTITAAGFTATAWADFAGDNDNIQVTWQDETEKLIARGVGGRFAIKEGKIVISGLKNASKYSAEVSGELAIGPKGDDKAAALLRVRIGNMVSDTNKSGDTIINFSDKTDSVAGGSEINLKVLIDWILESSKDKTSKPELPKIEDGNGGVKKPEDFVIVFKNFYYNITQNTFDFWVESKAGSEITFGNFTIKKAGFRVTNMAATAEVKEKPKALPAAEPAE</sequence>
<reference evidence="1" key="1">
    <citation type="journal article" date="2014" name="Int. J. Syst. Evol. Microbiol.">
        <title>Complete genome sequence of Corynebacterium casei LMG S-19264T (=DSM 44701T), isolated from a smear-ripened cheese.</title>
        <authorList>
            <consortium name="US DOE Joint Genome Institute (JGI-PGF)"/>
            <person name="Walter F."/>
            <person name="Albersmeier A."/>
            <person name="Kalinowski J."/>
            <person name="Ruckert C."/>
        </authorList>
    </citation>
    <scope>NUCLEOTIDE SEQUENCE</scope>
    <source>
        <strain evidence="1">CGMCC 1.15290</strain>
    </source>
</reference>
<dbReference type="Proteomes" id="UP000627292">
    <property type="component" value="Unassembled WGS sequence"/>
</dbReference>
<reference evidence="1" key="2">
    <citation type="submission" date="2020-09" db="EMBL/GenBank/DDBJ databases">
        <authorList>
            <person name="Sun Q."/>
            <person name="Zhou Y."/>
        </authorList>
    </citation>
    <scope>NUCLEOTIDE SEQUENCE</scope>
    <source>
        <strain evidence="1">CGMCC 1.15290</strain>
    </source>
</reference>
<evidence type="ECO:0000313" key="2">
    <source>
        <dbReference type="Proteomes" id="UP000627292"/>
    </source>
</evidence>
<organism evidence="1 2">
    <name type="scientific">Filimonas zeae</name>
    <dbReference type="NCBI Taxonomy" id="1737353"/>
    <lineage>
        <taxon>Bacteria</taxon>
        <taxon>Pseudomonadati</taxon>
        <taxon>Bacteroidota</taxon>
        <taxon>Chitinophagia</taxon>
        <taxon>Chitinophagales</taxon>
        <taxon>Chitinophagaceae</taxon>
        <taxon>Filimonas</taxon>
    </lineage>
</organism>
<gene>
    <name evidence="1" type="ORF">GCM10011379_05690</name>
</gene>
<protein>
    <submittedName>
        <fullName evidence="1">Uncharacterized protein</fullName>
    </submittedName>
</protein>